<sequence length="174" mass="18721">MGSFMEDLWSSIFTPGPTPTLLIATNVTFAALQALLFALLLATYSIHFIVLSGLSGALWWSINWFAQEVRRVQAEEAEKKKLSEEPAESQSKSDGNRKTPGTLDSAESDTETEILPERKGAAATASARSIAGSATLQPPEEHGGVRKRLSVSGDSSGYQSTDSEWEKVDDGKAT</sequence>
<evidence type="ECO:0000313" key="3">
    <source>
        <dbReference type="EMBL" id="PYI05389.1"/>
    </source>
</evidence>
<evidence type="ECO:0000256" key="2">
    <source>
        <dbReference type="SAM" id="Phobius"/>
    </source>
</evidence>
<name>A0A319EUV2_ASPSB</name>
<feature type="transmembrane region" description="Helical" evidence="2">
    <location>
        <begin position="48"/>
        <end position="66"/>
    </location>
</feature>
<dbReference type="OrthoDB" id="9626941at2759"/>
<feature type="compositionally biased region" description="Basic and acidic residues" evidence="1">
    <location>
        <begin position="75"/>
        <end position="84"/>
    </location>
</feature>
<feature type="region of interest" description="Disordered" evidence="1">
    <location>
        <begin position="75"/>
        <end position="174"/>
    </location>
</feature>
<dbReference type="PANTHER" id="PTHR28251:SF1">
    <property type="entry name" value="V-TYPE ATPASE ASSEMBLY FACTOR PKR1"/>
    <property type="match status" value="1"/>
</dbReference>
<proteinExistence type="predicted"/>
<dbReference type="GO" id="GO:0070072">
    <property type="term" value="P:vacuolar proton-transporting V-type ATPase complex assembly"/>
    <property type="evidence" value="ECO:0007669"/>
    <property type="project" value="InterPro"/>
</dbReference>
<evidence type="ECO:0000313" key="4">
    <source>
        <dbReference type="Proteomes" id="UP000248423"/>
    </source>
</evidence>
<keyword evidence="4" id="KW-1185">Reference proteome</keyword>
<feature type="compositionally biased region" description="Polar residues" evidence="1">
    <location>
        <begin position="152"/>
        <end position="162"/>
    </location>
</feature>
<dbReference type="EMBL" id="KZ826358">
    <property type="protein sequence ID" value="PYI05389.1"/>
    <property type="molecule type" value="Genomic_DNA"/>
</dbReference>
<feature type="compositionally biased region" description="Low complexity" evidence="1">
    <location>
        <begin position="121"/>
        <end position="135"/>
    </location>
</feature>
<feature type="compositionally biased region" description="Basic and acidic residues" evidence="1">
    <location>
        <begin position="164"/>
        <end position="174"/>
    </location>
</feature>
<keyword evidence="2" id="KW-0472">Membrane</keyword>
<dbReference type="PANTHER" id="PTHR28251">
    <property type="entry name" value="V-TYPE ATPASE ASSEMBLY FACTOR PKR1"/>
    <property type="match status" value="1"/>
</dbReference>
<dbReference type="Pfam" id="PF08636">
    <property type="entry name" value="Pkr1"/>
    <property type="match status" value="1"/>
</dbReference>
<organism evidence="3 4">
    <name type="scientific">Aspergillus sclerotiicarbonarius (strain CBS 121057 / IBT 28362)</name>
    <dbReference type="NCBI Taxonomy" id="1448318"/>
    <lineage>
        <taxon>Eukaryota</taxon>
        <taxon>Fungi</taxon>
        <taxon>Dikarya</taxon>
        <taxon>Ascomycota</taxon>
        <taxon>Pezizomycotina</taxon>
        <taxon>Eurotiomycetes</taxon>
        <taxon>Eurotiomycetidae</taxon>
        <taxon>Eurotiales</taxon>
        <taxon>Aspergillaceae</taxon>
        <taxon>Aspergillus</taxon>
        <taxon>Aspergillus subgen. Circumdati</taxon>
    </lineage>
</organism>
<dbReference type="Proteomes" id="UP000248423">
    <property type="component" value="Unassembled WGS sequence"/>
</dbReference>
<dbReference type="GO" id="GO:0005789">
    <property type="term" value="C:endoplasmic reticulum membrane"/>
    <property type="evidence" value="ECO:0007669"/>
    <property type="project" value="TreeGrafter"/>
</dbReference>
<reference evidence="3 4" key="1">
    <citation type="submission" date="2018-02" db="EMBL/GenBank/DDBJ databases">
        <title>The genomes of Aspergillus section Nigri reveals drivers in fungal speciation.</title>
        <authorList>
            <consortium name="DOE Joint Genome Institute"/>
            <person name="Vesth T.C."/>
            <person name="Nybo J."/>
            <person name="Theobald S."/>
            <person name="Brandl J."/>
            <person name="Frisvad J.C."/>
            <person name="Nielsen K.F."/>
            <person name="Lyhne E.K."/>
            <person name="Kogle M.E."/>
            <person name="Kuo A."/>
            <person name="Riley R."/>
            <person name="Clum A."/>
            <person name="Nolan M."/>
            <person name="Lipzen A."/>
            <person name="Salamov A."/>
            <person name="Henrissat B."/>
            <person name="Wiebenga A."/>
            <person name="De vries R.P."/>
            <person name="Grigoriev I.V."/>
            <person name="Mortensen U.H."/>
            <person name="Andersen M.R."/>
            <person name="Baker S.E."/>
        </authorList>
    </citation>
    <scope>NUCLEOTIDE SEQUENCE [LARGE SCALE GENOMIC DNA]</scope>
    <source>
        <strain evidence="3 4">CBS 121057</strain>
    </source>
</reference>
<keyword evidence="2" id="KW-0812">Transmembrane</keyword>
<protein>
    <submittedName>
        <fullName evidence="3">Putative ER membrane protein</fullName>
    </submittedName>
</protein>
<dbReference type="VEuPathDB" id="FungiDB:BO78DRAFT_147366"/>
<dbReference type="AlphaFoldDB" id="A0A319EUV2"/>
<gene>
    <name evidence="3" type="ORF">BO78DRAFT_147366</name>
</gene>
<dbReference type="InterPro" id="IPR013945">
    <property type="entry name" value="Pkr1"/>
</dbReference>
<evidence type="ECO:0000256" key="1">
    <source>
        <dbReference type="SAM" id="MobiDB-lite"/>
    </source>
</evidence>
<accession>A0A319EUV2</accession>
<feature type="transmembrane region" description="Helical" evidence="2">
    <location>
        <begin position="20"/>
        <end position="41"/>
    </location>
</feature>
<keyword evidence="2" id="KW-1133">Transmembrane helix</keyword>